<dbReference type="GO" id="GO:0071816">
    <property type="term" value="P:tail-anchored membrane protein insertion into ER membrane"/>
    <property type="evidence" value="ECO:0007669"/>
    <property type="project" value="TreeGrafter"/>
</dbReference>
<dbReference type="PANTHER" id="PTHR46555:SF1">
    <property type="entry name" value="UBIQUITIN-LIKE PROTEIN 4A"/>
    <property type="match status" value="1"/>
</dbReference>
<feature type="domain" description="Ubiquitin-like" evidence="4">
    <location>
        <begin position="63"/>
        <end position="136"/>
    </location>
</feature>
<reference evidence="5 6" key="1">
    <citation type="journal article" date="2012" name="Science">
        <title>The Paleozoic origin of enzymatic lignin decomposition reconstructed from 31 fungal genomes.</title>
        <authorList>
            <person name="Floudas D."/>
            <person name="Binder M."/>
            <person name="Riley R."/>
            <person name="Barry K."/>
            <person name="Blanchette R.A."/>
            <person name="Henrissat B."/>
            <person name="Martinez A.T."/>
            <person name="Otillar R."/>
            <person name="Spatafora J.W."/>
            <person name="Yadav J.S."/>
            <person name="Aerts A."/>
            <person name="Benoit I."/>
            <person name="Boyd A."/>
            <person name="Carlson A."/>
            <person name="Copeland A."/>
            <person name="Coutinho P.M."/>
            <person name="de Vries R.P."/>
            <person name="Ferreira P."/>
            <person name="Findley K."/>
            <person name="Foster B."/>
            <person name="Gaskell J."/>
            <person name="Glotzer D."/>
            <person name="Gorecki P."/>
            <person name="Heitman J."/>
            <person name="Hesse C."/>
            <person name="Hori C."/>
            <person name="Igarashi K."/>
            <person name="Jurgens J.A."/>
            <person name="Kallen N."/>
            <person name="Kersten P."/>
            <person name="Kohler A."/>
            <person name="Kuees U."/>
            <person name="Kumar T.K.A."/>
            <person name="Kuo A."/>
            <person name="LaButti K."/>
            <person name="Larrondo L.F."/>
            <person name="Lindquist E."/>
            <person name="Ling A."/>
            <person name="Lombard V."/>
            <person name="Lucas S."/>
            <person name="Lundell T."/>
            <person name="Martin R."/>
            <person name="McLaughlin D.J."/>
            <person name="Morgenstern I."/>
            <person name="Morin E."/>
            <person name="Murat C."/>
            <person name="Nagy L.G."/>
            <person name="Nolan M."/>
            <person name="Ohm R.A."/>
            <person name="Patyshakuliyeva A."/>
            <person name="Rokas A."/>
            <person name="Ruiz-Duenas F.J."/>
            <person name="Sabat G."/>
            <person name="Salamov A."/>
            <person name="Samejima M."/>
            <person name="Schmutz J."/>
            <person name="Slot J.C."/>
            <person name="St John F."/>
            <person name="Stenlid J."/>
            <person name="Sun H."/>
            <person name="Sun S."/>
            <person name="Syed K."/>
            <person name="Tsang A."/>
            <person name="Wiebenga A."/>
            <person name="Young D."/>
            <person name="Pisabarro A."/>
            <person name="Eastwood D.C."/>
            <person name="Martin F."/>
            <person name="Cullen D."/>
            <person name="Grigoriev I.V."/>
            <person name="Hibbett D.S."/>
        </authorList>
    </citation>
    <scope>NUCLEOTIDE SEQUENCE [LARGE SCALE GENOMIC DNA]</scope>
    <source>
        <strain evidence="5 6">MD-104</strain>
    </source>
</reference>
<dbReference type="GO" id="GO:0051087">
    <property type="term" value="F:protein-folding chaperone binding"/>
    <property type="evidence" value="ECO:0007669"/>
    <property type="project" value="TreeGrafter"/>
</dbReference>
<comment type="subcellular location">
    <subcellularLocation>
        <location evidence="1">Cytoplasm</location>
        <location evidence="1">Cytosol</location>
    </subcellularLocation>
</comment>
<dbReference type="SUPFAM" id="SSF54236">
    <property type="entry name" value="Ubiquitin-like"/>
    <property type="match status" value="1"/>
</dbReference>
<organism evidence="5 6">
    <name type="scientific">Wolfiporia cocos (strain MD-104)</name>
    <name type="common">Brown rot fungus</name>
    <dbReference type="NCBI Taxonomy" id="742152"/>
    <lineage>
        <taxon>Eukaryota</taxon>
        <taxon>Fungi</taxon>
        <taxon>Dikarya</taxon>
        <taxon>Basidiomycota</taxon>
        <taxon>Agaricomycotina</taxon>
        <taxon>Agaricomycetes</taxon>
        <taxon>Polyporales</taxon>
        <taxon>Phaeolaceae</taxon>
        <taxon>Wolfiporia</taxon>
    </lineage>
</organism>
<dbReference type="OrthoDB" id="428577at2759"/>
<evidence type="ECO:0000256" key="2">
    <source>
        <dbReference type="ARBA" id="ARBA00022490"/>
    </source>
</evidence>
<name>A0A2H3JBR3_WOLCO</name>
<dbReference type="Pfam" id="PF00240">
    <property type="entry name" value="ubiquitin"/>
    <property type="match status" value="1"/>
</dbReference>
<dbReference type="STRING" id="742152.A0A2H3JBR3"/>
<dbReference type="GO" id="GO:0071818">
    <property type="term" value="C:BAT3 complex"/>
    <property type="evidence" value="ECO:0007669"/>
    <property type="project" value="TreeGrafter"/>
</dbReference>
<dbReference type="SMART" id="SM00213">
    <property type="entry name" value="UBQ"/>
    <property type="match status" value="1"/>
</dbReference>
<feature type="compositionally biased region" description="Low complexity" evidence="3">
    <location>
        <begin position="183"/>
        <end position="200"/>
    </location>
</feature>
<dbReference type="AlphaFoldDB" id="A0A2H3JBR3"/>
<dbReference type="OMA" id="KPGFDWD"/>
<evidence type="ECO:0000259" key="4">
    <source>
        <dbReference type="PROSITE" id="PS50053"/>
    </source>
</evidence>
<proteinExistence type="predicted"/>
<protein>
    <submittedName>
        <fullName evidence="5">Ubiquitin-domain-containing protein</fullName>
    </submittedName>
</protein>
<dbReference type="GO" id="GO:0006620">
    <property type="term" value="P:post-translational protein targeting to endoplasmic reticulum membrane"/>
    <property type="evidence" value="ECO:0007669"/>
    <property type="project" value="InterPro"/>
</dbReference>
<dbReference type="CDD" id="cd17039">
    <property type="entry name" value="Ubl_ubiquitin_like"/>
    <property type="match status" value="1"/>
</dbReference>
<dbReference type="InterPro" id="IPR000626">
    <property type="entry name" value="Ubiquitin-like_dom"/>
</dbReference>
<evidence type="ECO:0000256" key="3">
    <source>
        <dbReference type="SAM" id="MobiDB-lite"/>
    </source>
</evidence>
<dbReference type="InterPro" id="IPR047154">
    <property type="entry name" value="UBL4A-like"/>
</dbReference>
<dbReference type="InterPro" id="IPR029071">
    <property type="entry name" value="Ubiquitin-like_domsf"/>
</dbReference>
<gene>
    <name evidence="5" type="ORF">WOLCODRAFT_139744</name>
</gene>
<keyword evidence="2" id="KW-0963">Cytoplasm</keyword>
<accession>A0A2H3JBR3</accession>
<dbReference type="Gene3D" id="3.10.20.90">
    <property type="entry name" value="Phosphatidylinositol 3-kinase Catalytic Subunit, Chain A, domain 1"/>
    <property type="match status" value="1"/>
</dbReference>
<feature type="region of interest" description="Disordered" evidence="3">
    <location>
        <begin position="173"/>
        <end position="201"/>
    </location>
</feature>
<dbReference type="Proteomes" id="UP000218811">
    <property type="component" value="Unassembled WGS sequence"/>
</dbReference>
<dbReference type="PROSITE" id="PS50053">
    <property type="entry name" value="UBIQUITIN_2"/>
    <property type="match status" value="1"/>
</dbReference>
<sequence length="291" mass="30962">MADQAELAFVKSFANNLSSHPVTYADDFQQPPENSLKKIPVLPVDVPPPPERKPQVAAPAGSISITFKSAKPPKAYSLSVQPTDTILDIKRQLANEPGAPPADVQRLLLKGKALADGKLLQEYSVKDGDTVNLMVKPGFDWDPTKISAAPEVVAPTPQKPAETAADIVLLPEPAQSKTRSGHSRIPSVVLSPSPSISPSPGEKLVDIPLVLDASSIPAAPAASPPNTSYRATVSQPAFWEHLYKFLHSEFPHANDAATAWEDFFCASKGSLSVSEIAKIRDHVGMIGMAGT</sequence>
<evidence type="ECO:0000256" key="1">
    <source>
        <dbReference type="ARBA" id="ARBA00004514"/>
    </source>
</evidence>
<evidence type="ECO:0000313" key="6">
    <source>
        <dbReference type="Proteomes" id="UP000218811"/>
    </source>
</evidence>
<dbReference type="EMBL" id="KB467843">
    <property type="protein sequence ID" value="PCH35108.1"/>
    <property type="molecule type" value="Genomic_DNA"/>
</dbReference>
<dbReference type="PANTHER" id="PTHR46555">
    <property type="entry name" value="UBIQUITIN-LIKE PROTEIN 4A"/>
    <property type="match status" value="1"/>
</dbReference>
<evidence type="ECO:0000313" key="5">
    <source>
        <dbReference type="EMBL" id="PCH35108.1"/>
    </source>
</evidence>
<keyword evidence="6" id="KW-1185">Reference proteome</keyword>